<evidence type="ECO:0000256" key="2">
    <source>
        <dbReference type="ARBA" id="ARBA00022679"/>
    </source>
</evidence>
<evidence type="ECO:0000256" key="5">
    <source>
        <dbReference type="ARBA" id="ARBA00052218"/>
    </source>
</evidence>
<dbReference type="InterPro" id="IPR035985">
    <property type="entry name" value="Ubiquitin-activating_enz"/>
</dbReference>
<evidence type="ECO:0000256" key="1">
    <source>
        <dbReference type="ARBA" id="ARBA00009919"/>
    </source>
</evidence>
<reference evidence="14" key="1">
    <citation type="journal article" date="2018" name="Int. J. Syst. Evol. Microbiol.">
        <title>Carboxylicivirga sediminis sp. nov., isolated from coastal sediment.</title>
        <authorList>
            <person name="Wang F.Q."/>
            <person name="Ren L.H."/>
            <person name="Zou R.J."/>
            <person name="Sun Y.Z."/>
            <person name="Liu X.J."/>
            <person name="Jiang F."/>
            <person name="Liu L.J."/>
        </authorList>
    </citation>
    <scope>NUCLEOTIDE SEQUENCE</scope>
    <source>
        <strain evidence="14">JR1</strain>
    </source>
</reference>
<dbReference type="PROSITE" id="PS50206">
    <property type="entry name" value="RHODANESE_3"/>
    <property type="match status" value="1"/>
</dbReference>
<sequence length="409" mass="44678">MNQKFTNPVALYPNTGNDFIKIHTVSAKVIIFTAKLSEINMSLTKQELERYKRHIVLPEIGAEGQTKLKQASVLMVGTGGLGSPIAMYLAASGVGHIGLIDFDVVDVSNLQRQIIHKTSHVGEAKTWSASEALKEINPHVKVSLFNCALNKENALDIIKQFDIVTDGTDNFATRYLVNDACVLSGKINVFGSIRQFEGQVSVFGTKDGPCYRCLFPEPPEAGSVPSCADAGVMGVLPGVIGTLQATEVIKLITGIGQALTGRLLNYDALAMSFNEIKFMKDPDCPCCGEHPTLTELIDYEIFCGDGKDVEQKDEISADELKQLIGEGGPLQLIDVREPEELLEGQIAGALNIPMQQVPDRKHEIARNMPVVVFCHLGMRSMHVIQYLKREGYKNLINLSGGIDAWDAIH</sequence>
<dbReference type="Gene3D" id="3.40.50.720">
    <property type="entry name" value="NAD(P)-binding Rossmann-like Domain"/>
    <property type="match status" value="1"/>
</dbReference>
<comment type="similarity">
    <text evidence="1">Belongs to the HesA/MoeB/ThiF family.</text>
</comment>
<dbReference type="NCBIfam" id="NF004281">
    <property type="entry name" value="PRK05690.1"/>
    <property type="match status" value="1"/>
</dbReference>
<gene>
    <name evidence="14" type="primary">moeB</name>
    <name evidence="14" type="ORF">KDU71_19855</name>
</gene>
<evidence type="ECO:0000256" key="7">
    <source>
        <dbReference type="ARBA" id="ARBA00063809"/>
    </source>
</evidence>
<dbReference type="AlphaFoldDB" id="A0A941J1I0"/>
<proteinExistence type="inferred from homology"/>
<evidence type="ECO:0000256" key="11">
    <source>
        <dbReference type="ARBA" id="ARBA00075328"/>
    </source>
</evidence>
<organism evidence="14 15">
    <name type="scientific">Carboxylicivirga sediminis</name>
    <dbReference type="NCBI Taxonomy" id="2006564"/>
    <lineage>
        <taxon>Bacteria</taxon>
        <taxon>Pseudomonadati</taxon>
        <taxon>Bacteroidota</taxon>
        <taxon>Bacteroidia</taxon>
        <taxon>Marinilabiliales</taxon>
        <taxon>Marinilabiliaceae</taxon>
        <taxon>Carboxylicivirga</taxon>
    </lineage>
</organism>
<dbReference type="FunFam" id="3.40.50.720:FF:000033">
    <property type="entry name" value="Adenylyltransferase and sulfurtransferase MOCS3"/>
    <property type="match status" value="1"/>
</dbReference>
<keyword evidence="4" id="KW-0067">ATP-binding</keyword>
<evidence type="ECO:0000259" key="13">
    <source>
        <dbReference type="PROSITE" id="PS50206"/>
    </source>
</evidence>
<reference evidence="14" key="2">
    <citation type="submission" date="2021-04" db="EMBL/GenBank/DDBJ databases">
        <authorList>
            <person name="Zhang T."/>
            <person name="Zhang Y."/>
            <person name="Lu D."/>
            <person name="Zuo D."/>
            <person name="Du Z."/>
        </authorList>
    </citation>
    <scope>NUCLEOTIDE SEQUENCE</scope>
    <source>
        <strain evidence="14">JR1</strain>
    </source>
</reference>
<dbReference type="GO" id="GO:0061605">
    <property type="term" value="F:molybdopterin-synthase adenylyltransferase activity"/>
    <property type="evidence" value="ECO:0007669"/>
    <property type="project" value="UniProtKB-EC"/>
</dbReference>
<evidence type="ECO:0000256" key="4">
    <source>
        <dbReference type="ARBA" id="ARBA00022840"/>
    </source>
</evidence>
<dbReference type="SUPFAM" id="SSF69572">
    <property type="entry name" value="Activating enzymes of the ubiquitin-like proteins"/>
    <property type="match status" value="1"/>
</dbReference>
<feature type="domain" description="Rhodanese" evidence="13">
    <location>
        <begin position="326"/>
        <end position="407"/>
    </location>
</feature>
<evidence type="ECO:0000256" key="9">
    <source>
        <dbReference type="ARBA" id="ARBA00073635"/>
    </source>
</evidence>
<evidence type="ECO:0000256" key="8">
    <source>
        <dbReference type="ARBA" id="ARBA00066884"/>
    </source>
</evidence>
<evidence type="ECO:0000256" key="3">
    <source>
        <dbReference type="ARBA" id="ARBA00022741"/>
    </source>
</evidence>
<dbReference type="CDD" id="cd00757">
    <property type="entry name" value="ThiF_MoeB_HesA_family"/>
    <property type="match status" value="1"/>
</dbReference>
<dbReference type="GO" id="GO:0005524">
    <property type="term" value="F:ATP binding"/>
    <property type="evidence" value="ECO:0007669"/>
    <property type="project" value="UniProtKB-KW"/>
</dbReference>
<keyword evidence="14" id="KW-0548">Nucleotidyltransferase</keyword>
<dbReference type="RefSeq" id="WP_212192861.1">
    <property type="nucleotide sequence ID" value="NZ_JAGTAR010000041.1"/>
</dbReference>
<dbReference type="InterPro" id="IPR045886">
    <property type="entry name" value="ThiF/MoeB/HesA"/>
</dbReference>
<dbReference type="InterPro" id="IPR001763">
    <property type="entry name" value="Rhodanese-like_dom"/>
</dbReference>
<dbReference type="SMART" id="SM00450">
    <property type="entry name" value="RHOD"/>
    <property type="match status" value="1"/>
</dbReference>
<keyword evidence="15" id="KW-1185">Reference proteome</keyword>
<comment type="catalytic activity">
    <reaction evidence="5">
        <text>[molybdopterin-synthase sulfur-carrier protein]-C-terminal Gly-Gly + ATP + H(+) = [molybdopterin-synthase sulfur-carrier protein]-C-terminal Gly-Gly-AMP + diphosphate</text>
        <dbReference type="Rhea" id="RHEA:43616"/>
        <dbReference type="Rhea" id="RHEA-COMP:12159"/>
        <dbReference type="Rhea" id="RHEA-COMP:12202"/>
        <dbReference type="ChEBI" id="CHEBI:15378"/>
        <dbReference type="ChEBI" id="CHEBI:30616"/>
        <dbReference type="ChEBI" id="CHEBI:33019"/>
        <dbReference type="ChEBI" id="CHEBI:90618"/>
        <dbReference type="ChEBI" id="CHEBI:90778"/>
        <dbReference type="EC" id="2.7.7.80"/>
    </reaction>
</comment>
<evidence type="ECO:0000256" key="6">
    <source>
        <dbReference type="ARBA" id="ARBA00055169"/>
    </source>
</evidence>
<accession>A0A941J1I0</accession>
<dbReference type="Pfam" id="PF00899">
    <property type="entry name" value="ThiF"/>
    <property type="match status" value="1"/>
</dbReference>
<comment type="subunit">
    <text evidence="7">Homodimer. Forms a stable heterotetrameric complex of 2 MoeB and 2 MoaD during adenylation of MoaD.</text>
</comment>
<dbReference type="PANTHER" id="PTHR10953:SF102">
    <property type="entry name" value="ADENYLYLTRANSFERASE AND SULFURTRANSFERASE MOCS3"/>
    <property type="match status" value="1"/>
</dbReference>
<dbReference type="GO" id="GO:0004792">
    <property type="term" value="F:thiosulfate-cyanide sulfurtransferase activity"/>
    <property type="evidence" value="ECO:0007669"/>
    <property type="project" value="TreeGrafter"/>
</dbReference>
<dbReference type="Proteomes" id="UP000679220">
    <property type="component" value="Unassembled WGS sequence"/>
</dbReference>
<dbReference type="GO" id="GO:0005829">
    <property type="term" value="C:cytosol"/>
    <property type="evidence" value="ECO:0007669"/>
    <property type="project" value="TreeGrafter"/>
</dbReference>
<dbReference type="PANTHER" id="PTHR10953">
    <property type="entry name" value="UBIQUITIN-ACTIVATING ENZYME E1"/>
    <property type="match status" value="1"/>
</dbReference>
<dbReference type="EC" id="2.7.7.80" evidence="8"/>
<keyword evidence="2" id="KW-0808">Transferase</keyword>
<dbReference type="EMBL" id="JAGTAR010000041">
    <property type="protein sequence ID" value="MBR8537837.1"/>
    <property type="molecule type" value="Genomic_DNA"/>
</dbReference>
<evidence type="ECO:0000313" key="14">
    <source>
        <dbReference type="EMBL" id="MBR8537837.1"/>
    </source>
</evidence>
<dbReference type="Gene3D" id="3.40.250.10">
    <property type="entry name" value="Rhodanese-like domain"/>
    <property type="match status" value="1"/>
</dbReference>
<keyword evidence="3" id="KW-0547">Nucleotide-binding</keyword>
<comment type="caution">
    <text evidence="14">The sequence shown here is derived from an EMBL/GenBank/DDBJ whole genome shotgun (WGS) entry which is preliminary data.</text>
</comment>
<dbReference type="GO" id="GO:0008641">
    <property type="term" value="F:ubiquitin-like modifier activating enzyme activity"/>
    <property type="evidence" value="ECO:0007669"/>
    <property type="project" value="InterPro"/>
</dbReference>
<dbReference type="Pfam" id="PF00581">
    <property type="entry name" value="Rhodanese"/>
    <property type="match status" value="1"/>
</dbReference>
<evidence type="ECO:0000256" key="10">
    <source>
        <dbReference type="ARBA" id="ARBA00075110"/>
    </source>
</evidence>
<comment type="function">
    <text evidence="6">Catalyzes the adenylation by ATP of the carboxyl group of the C-terminal glycine of sulfur carrier protein MoaD.</text>
</comment>
<evidence type="ECO:0000256" key="12">
    <source>
        <dbReference type="ARBA" id="ARBA00078531"/>
    </source>
</evidence>
<evidence type="ECO:0000313" key="15">
    <source>
        <dbReference type="Proteomes" id="UP000679220"/>
    </source>
</evidence>
<dbReference type="InterPro" id="IPR000594">
    <property type="entry name" value="ThiF_NAD_FAD-bd"/>
</dbReference>
<name>A0A941J1I0_9BACT</name>
<dbReference type="InterPro" id="IPR036873">
    <property type="entry name" value="Rhodanese-like_dom_sf"/>
</dbReference>
<protein>
    <recommendedName>
        <fullName evidence="9">Molybdopterin-synthase adenylyltransferase</fullName>
        <ecNumber evidence="8">2.7.7.80</ecNumber>
    </recommendedName>
    <alternativeName>
        <fullName evidence="12">MoaD protein adenylase</fullName>
    </alternativeName>
    <alternativeName>
        <fullName evidence="10">Molybdopterin-converting factor subunit 1 adenylase</fullName>
    </alternativeName>
    <alternativeName>
        <fullName evidence="11">Sulfur carrier protein MoaD adenylyltransferase</fullName>
    </alternativeName>
</protein>
<dbReference type="GO" id="GO:0008146">
    <property type="term" value="F:sulfotransferase activity"/>
    <property type="evidence" value="ECO:0007669"/>
    <property type="project" value="TreeGrafter"/>
</dbReference>